<feature type="signal peptide" evidence="1">
    <location>
        <begin position="1"/>
        <end position="24"/>
    </location>
</feature>
<evidence type="ECO:0000313" key="3">
    <source>
        <dbReference type="Proteomes" id="UP000813461"/>
    </source>
</evidence>
<accession>A0A8K0R2C6</accession>
<dbReference type="EMBL" id="JAGMVJ010000012">
    <property type="protein sequence ID" value="KAH7084074.1"/>
    <property type="molecule type" value="Genomic_DNA"/>
</dbReference>
<keyword evidence="1" id="KW-0732">Signal</keyword>
<name>A0A8K0R2C6_9PLEO</name>
<evidence type="ECO:0000313" key="2">
    <source>
        <dbReference type="EMBL" id="KAH7084074.1"/>
    </source>
</evidence>
<comment type="caution">
    <text evidence="2">The sequence shown here is derived from an EMBL/GenBank/DDBJ whole genome shotgun (WGS) entry which is preliminary data.</text>
</comment>
<dbReference type="AlphaFoldDB" id="A0A8K0R2C6"/>
<organism evidence="2 3">
    <name type="scientific">Paraphoma chrysanthemicola</name>
    <dbReference type="NCBI Taxonomy" id="798071"/>
    <lineage>
        <taxon>Eukaryota</taxon>
        <taxon>Fungi</taxon>
        <taxon>Dikarya</taxon>
        <taxon>Ascomycota</taxon>
        <taxon>Pezizomycotina</taxon>
        <taxon>Dothideomycetes</taxon>
        <taxon>Pleosporomycetidae</taxon>
        <taxon>Pleosporales</taxon>
        <taxon>Pleosporineae</taxon>
        <taxon>Phaeosphaeriaceae</taxon>
        <taxon>Paraphoma</taxon>
    </lineage>
</organism>
<reference evidence="2" key="1">
    <citation type="journal article" date="2021" name="Nat. Commun.">
        <title>Genetic determinants of endophytism in the Arabidopsis root mycobiome.</title>
        <authorList>
            <person name="Mesny F."/>
            <person name="Miyauchi S."/>
            <person name="Thiergart T."/>
            <person name="Pickel B."/>
            <person name="Atanasova L."/>
            <person name="Karlsson M."/>
            <person name="Huettel B."/>
            <person name="Barry K.W."/>
            <person name="Haridas S."/>
            <person name="Chen C."/>
            <person name="Bauer D."/>
            <person name="Andreopoulos W."/>
            <person name="Pangilinan J."/>
            <person name="LaButti K."/>
            <person name="Riley R."/>
            <person name="Lipzen A."/>
            <person name="Clum A."/>
            <person name="Drula E."/>
            <person name="Henrissat B."/>
            <person name="Kohler A."/>
            <person name="Grigoriev I.V."/>
            <person name="Martin F.M."/>
            <person name="Hacquard S."/>
        </authorList>
    </citation>
    <scope>NUCLEOTIDE SEQUENCE</scope>
    <source>
        <strain evidence="2">MPI-SDFR-AT-0120</strain>
    </source>
</reference>
<keyword evidence="3" id="KW-1185">Reference proteome</keyword>
<dbReference type="Proteomes" id="UP000813461">
    <property type="component" value="Unassembled WGS sequence"/>
</dbReference>
<feature type="chain" id="PRO_5035472073" evidence="1">
    <location>
        <begin position="25"/>
        <end position="291"/>
    </location>
</feature>
<evidence type="ECO:0000256" key="1">
    <source>
        <dbReference type="SAM" id="SignalP"/>
    </source>
</evidence>
<dbReference type="OrthoDB" id="5372385at2759"/>
<gene>
    <name evidence="2" type="ORF">FB567DRAFT_528382</name>
</gene>
<proteinExistence type="predicted"/>
<sequence length="291" mass="33008">MGIHLTTIAATLLFAILGGRCARGHRVHRMIWKTCAHRTNTSRQSRFERLQRFWTPNRSVARPPNVMDIVTFDLTEGRNGSMTVEIPAKSGWSMLQHTHMEPDGCSNITTLLGRWFIGSAVWTTPGPAPPEKPGQYTSIGKLDADDDVASARLSGTTASRRLDHLLCSMVQDAEVYFLLCTTPAWIRALYALTRSAPTAREILVRRVLWVQIRATLHMHDFLEDHGTITIFRSINPWSPPAWVHRFEERVRVLKSKVISGCSYYLGKHVFEMSVCYDEYEPVWAEKGNAPM</sequence>
<protein>
    <submittedName>
        <fullName evidence="2">Uncharacterized protein</fullName>
    </submittedName>
</protein>